<sequence length="78" mass="8250">MRLVLVAIAALALPACAGKLEKATRTQAAADFKCDADKLKVRGDEVYGKYHVSGCGQKGVYSAQCLMGDCSAQRLQGE</sequence>
<evidence type="ECO:0000313" key="3">
    <source>
        <dbReference type="Proteomes" id="UP000199400"/>
    </source>
</evidence>
<feature type="signal peptide" evidence="1">
    <location>
        <begin position="1"/>
        <end position="17"/>
    </location>
</feature>
<dbReference type="AlphaFoldDB" id="A0A1I2G0T0"/>
<dbReference type="EMBL" id="FOMX01000029">
    <property type="protein sequence ID" value="SFF10366.1"/>
    <property type="molecule type" value="Genomic_DNA"/>
</dbReference>
<name>A0A1I2G0T0_9BACT</name>
<dbReference type="RefSeq" id="WP_096332291.1">
    <property type="nucleotide sequence ID" value="NZ_FOMX01000029.1"/>
</dbReference>
<protein>
    <recommendedName>
        <fullName evidence="4">Lipoprotein</fullName>
    </recommendedName>
</protein>
<dbReference type="STRING" id="54.SAMN02745121_06931"/>
<evidence type="ECO:0008006" key="4">
    <source>
        <dbReference type="Google" id="ProtNLM"/>
    </source>
</evidence>
<gene>
    <name evidence="2" type="ORF">SAMN02745121_06931</name>
</gene>
<reference evidence="3" key="1">
    <citation type="submission" date="2016-10" db="EMBL/GenBank/DDBJ databases">
        <authorList>
            <person name="Varghese N."/>
            <person name="Submissions S."/>
        </authorList>
    </citation>
    <scope>NUCLEOTIDE SEQUENCE [LARGE SCALE GENOMIC DNA]</scope>
    <source>
        <strain evidence="3">ATCC 25963</strain>
    </source>
</reference>
<evidence type="ECO:0000313" key="2">
    <source>
        <dbReference type="EMBL" id="SFF10366.1"/>
    </source>
</evidence>
<accession>A0A1I2G0T0</accession>
<evidence type="ECO:0000256" key="1">
    <source>
        <dbReference type="SAM" id="SignalP"/>
    </source>
</evidence>
<keyword evidence="3" id="KW-1185">Reference proteome</keyword>
<organism evidence="2 3">
    <name type="scientific">Nannocystis exedens</name>
    <dbReference type="NCBI Taxonomy" id="54"/>
    <lineage>
        <taxon>Bacteria</taxon>
        <taxon>Pseudomonadati</taxon>
        <taxon>Myxococcota</taxon>
        <taxon>Polyangia</taxon>
        <taxon>Nannocystales</taxon>
        <taxon>Nannocystaceae</taxon>
        <taxon>Nannocystis</taxon>
    </lineage>
</organism>
<dbReference type="Proteomes" id="UP000199400">
    <property type="component" value="Unassembled WGS sequence"/>
</dbReference>
<feature type="chain" id="PRO_5011555105" description="Lipoprotein" evidence="1">
    <location>
        <begin position="18"/>
        <end position="78"/>
    </location>
</feature>
<proteinExistence type="predicted"/>
<keyword evidence="1" id="KW-0732">Signal</keyword>